<dbReference type="InterPro" id="IPR050204">
    <property type="entry name" value="AraC_XylS_family_regulators"/>
</dbReference>
<dbReference type="PROSITE" id="PS00041">
    <property type="entry name" value="HTH_ARAC_FAMILY_1"/>
    <property type="match status" value="1"/>
</dbReference>
<organism evidence="6 7">
    <name type="scientific">Herbaspirillum robiniae</name>
    <dbReference type="NCBI Taxonomy" id="2014887"/>
    <lineage>
        <taxon>Bacteria</taxon>
        <taxon>Pseudomonadati</taxon>
        <taxon>Pseudomonadota</taxon>
        <taxon>Betaproteobacteria</taxon>
        <taxon>Burkholderiales</taxon>
        <taxon>Oxalobacteraceae</taxon>
        <taxon>Herbaspirillum</taxon>
    </lineage>
</organism>
<keyword evidence="4" id="KW-0812">Transmembrane</keyword>
<name>A0A246WPD4_9BURK</name>
<feature type="transmembrane region" description="Helical" evidence="4">
    <location>
        <begin position="204"/>
        <end position="223"/>
    </location>
</feature>
<dbReference type="Proteomes" id="UP000197596">
    <property type="component" value="Unassembled WGS sequence"/>
</dbReference>
<dbReference type="AlphaFoldDB" id="A0A246WPD4"/>
<dbReference type="SUPFAM" id="SSF46689">
    <property type="entry name" value="Homeodomain-like"/>
    <property type="match status" value="2"/>
</dbReference>
<evidence type="ECO:0000256" key="4">
    <source>
        <dbReference type="SAM" id="Phobius"/>
    </source>
</evidence>
<evidence type="ECO:0000259" key="5">
    <source>
        <dbReference type="PROSITE" id="PS01124"/>
    </source>
</evidence>
<proteinExistence type="predicted"/>
<sequence>MDPLSAFFERIQLKGSLFYAGRVDGVLDIDKPEGTAFLHILEQGGIDLVRAGHPSIPVDRPALLLCPGSCRYRLRNSAAGGAPIICATYQLGPAIGRTLPFGVTDTIVFPFEEVAEVLPVIRLLLEEFRGDAAGRSKGINALFEYILILLVRQAIARQAISAGVLCAIADAHIGRALKAIHERPEEPWSVEQLAALAGMSRSRFAARFSALLGVAPIAYLASWRLRRAQELMRDGVALKVVASSAGFSSQPTFTRAFSNEMGVSPGEWLRLQRPGR</sequence>
<dbReference type="Gene3D" id="1.10.10.60">
    <property type="entry name" value="Homeodomain-like"/>
    <property type="match status" value="2"/>
</dbReference>
<dbReference type="EMBL" id="NJGU01000008">
    <property type="protein sequence ID" value="OWY28224.1"/>
    <property type="molecule type" value="Genomic_DNA"/>
</dbReference>
<evidence type="ECO:0000313" key="6">
    <source>
        <dbReference type="EMBL" id="OWY28224.1"/>
    </source>
</evidence>
<dbReference type="Pfam" id="PF12852">
    <property type="entry name" value="Cupin_6"/>
    <property type="match status" value="1"/>
</dbReference>
<evidence type="ECO:0000256" key="1">
    <source>
        <dbReference type="ARBA" id="ARBA00023015"/>
    </source>
</evidence>
<dbReference type="SMART" id="SM00342">
    <property type="entry name" value="HTH_ARAC"/>
    <property type="match status" value="1"/>
</dbReference>
<dbReference type="PANTHER" id="PTHR46796">
    <property type="entry name" value="HTH-TYPE TRANSCRIPTIONAL ACTIVATOR RHAS-RELATED"/>
    <property type="match status" value="1"/>
</dbReference>
<dbReference type="InterPro" id="IPR032783">
    <property type="entry name" value="AraC_lig"/>
</dbReference>
<dbReference type="Pfam" id="PF12833">
    <property type="entry name" value="HTH_18"/>
    <property type="match status" value="1"/>
</dbReference>
<keyword evidence="4" id="KW-0472">Membrane</keyword>
<dbReference type="InterPro" id="IPR018062">
    <property type="entry name" value="HTH_AraC-typ_CS"/>
</dbReference>
<gene>
    <name evidence="6" type="ORF">CEJ42_16580</name>
</gene>
<dbReference type="InterPro" id="IPR009057">
    <property type="entry name" value="Homeodomain-like_sf"/>
</dbReference>
<comment type="caution">
    <text evidence="6">The sequence shown here is derived from an EMBL/GenBank/DDBJ whole genome shotgun (WGS) entry which is preliminary data.</text>
</comment>
<protein>
    <submittedName>
        <fullName evidence="6">AraC family transcriptional regulator</fullName>
    </submittedName>
</protein>
<keyword evidence="2" id="KW-0238">DNA-binding</keyword>
<feature type="domain" description="HTH araC/xylS-type" evidence="5">
    <location>
        <begin position="174"/>
        <end position="271"/>
    </location>
</feature>
<reference evidence="6 7" key="1">
    <citation type="submission" date="2017-06" db="EMBL/GenBank/DDBJ databases">
        <title>Herbaspirillum phytohormonus sp. nov., isolated from the root nodule of Robinia pseudoacacia in lead-zinc mine.</title>
        <authorList>
            <person name="Fan M."/>
            <person name="Lin Y."/>
        </authorList>
    </citation>
    <scope>NUCLEOTIDE SEQUENCE [LARGE SCALE GENOMIC DNA]</scope>
    <source>
        <strain evidence="6 7">HZ10</strain>
    </source>
</reference>
<keyword evidence="4" id="KW-1133">Transmembrane helix</keyword>
<dbReference type="GO" id="GO:0003700">
    <property type="term" value="F:DNA-binding transcription factor activity"/>
    <property type="evidence" value="ECO:0007669"/>
    <property type="project" value="InterPro"/>
</dbReference>
<dbReference type="InterPro" id="IPR018060">
    <property type="entry name" value="HTH_AraC"/>
</dbReference>
<dbReference type="PANTHER" id="PTHR46796:SF7">
    <property type="entry name" value="ARAC FAMILY TRANSCRIPTIONAL REGULATOR"/>
    <property type="match status" value="1"/>
</dbReference>
<dbReference type="RefSeq" id="WP_088751850.1">
    <property type="nucleotide sequence ID" value="NZ_NJGU01000008.1"/>
</dbReference>
<keyword evidence="3" id="KW-0804">Transcription</keyword>
<evidence type="ECO:0000256" key="3">
    <source>
        <dbReference type="ARBA" id="ARBA00023163"/>
    </source>
</evidence>
<keyword evidence="1" id="KW-0805">Transcription regulation</keyword>
<accession>A0A246WPD4</accession>
<dbReference type="PROSITE" id="PS01124">
    <property type="entry name" value="HTH_ARAC_FAMILY_2"/>
    <property type="match status" value="1"/>
</dbReference>
<dbReference type="GO" id="GO:0043565">
    <property type="term" value="F:sequence-specific DNA binding"/>
    <property type="evidence" value="ECO:0007669"/>
    <property type="project" value="InterPro"/>
</dbReference>
<evidence type="ECO:0000313" key="7">
    <source>
        <dbReference type="Proteomes" id="UP000197596"/>
    </source>
</evidence>
<evidence type="ECO:0000256" key="2">
    <source>
        <dbReference type="ARBA" id="ARBA00023125"/>
    </source>
</evidence>